<dbReference type="InterPro" id="IPR001851">
    <property type="entry name" value="ABC_transp_permease"/>
</dbReference>
<dbReference type="CDD" id="cd06579">
    <property type="entry name" value="TM_PBP1_transp_AraH_like"/>
    <property type="match status" value="1"/>
</dbReference>
<feature type="transmembrane region" description="Helical" evidence="8">
    <location>
        <begin position="239"/>
        <end position="258"/>
    </location>
</feature>
<organism evidence="9">
    <name type="scientific">freshwater metagenome</name>
    <dbReference type="NCBI Taxonomy" id="449393"/>
    <lineage>
        <taxon>unclassified sequences</taxon>
        <taxon>metagenomes</taxon>
        <taxon>ecological metagenomes</taxon>
    </lineage>
</organism>
<evidence type="ECO:0000256" key="5">
    <source>
        <dbReference type="ARBA" id="ARBA00022692"/>
    </source>
</evidence>
<keyword evidence="7 8" id="KW-0472">Membrane</keyword>
<feature type="transmembrane region" description="Helical" evidence="8">
    <location>
        <begin position="52"/>
        <end position="74"/>
    </location>
</feature>
<keyword evidence="3" id="KW-1003">Cell membrane</keyword>
<evidence type="ECO:0000313" key="9">
    <source>
        <dbReference type="EMBL" id="CAB4917685.1"/>
    </source>
</evidence>
<feature type="transmembrane region" description="Helical" evidence="8">
    <location>
        <begin position="289"/>
        <end position="307"/>
    </location>
</feature>
<evidence type="ECO:0000256" key="3">
    <source>
        <dbReference type="ARBA" id="ARBA00022475"/>
    </source>
</evidence>
<reference evidence="9" key="1">
    <citation type="submission" date="2020-05" db="EMBL/GenBank/DDBJ databases">
        <authorList>
            <person name="Chiriac C."/>
            <person name="Salcher M."/>
            <person name="Ghai R."/>
            <person name="Kavagutti S V."/>
        </authorList>
    </citation>
    <scope>NUCLEOTIDE SEQUENCE</scope>
</reference>
<dbReference type="PANTHER" id="PTHR32196">
    <property type="entry name" value="ABC TRANSPORTER PERMEASE PROTEIN YPHD-RELATED-RELATED"/>
    <property type="match status" value="1"/>
</dbReference>
<evidence type="ECO:0000256" key="7">
    <source>
        <dbReference type="ARBA" id="ARBA00023136"/>
    </source>
</evidence>
<dbReference type="Pfam" id="PF02653">
    <property type="entry name" value="BPD_transp_2"/>
    <property type="match status" value="1"/>
</dbReference>
<dbReference type="EMBL" id="CAFBNB010000006">
    <property type="protein sequence ID" value="CAB4917685.1"/>
    <property type="molecule type" value="Genomic_DNA"/>
</dbReference>
<feature type="transmembrane region" description="Helical" evidence="8">
    <location>
        <begin position="107"/>
        <end position="128"/>
    </location>
</feature>
<feature type="transmembrane region" description="Helical" evidence="8">
    <location>
        <begin position="190"/>
        <end position="209"/>
    </location>
</feature>
<sequence length="363" mass="37208">MASTQTLDPPGLARRGLSALLTNQRFGLAVVIVLLFVVFGLINPQFFNQQFVVFPLLRDASVIVVVGLAQMCALSIGQMNLAVGPMAAVGAMAAGATFQFLQFPLALGVVVGLIAGAATGLLTGAVIVWSRVNAFIVTLAMSFALLGLVTIVYTTFAENAAFSAVPPELAFWRTGSLNDLCIAGACGPRAVPVIVIPAAIVCMLVQFFFARTAKGREVLATGSNFRAAKLSGIQADRSVLIAHTMSGALAALAGIMLAASTGSFSAAIGSEFLIASFVAPILGGTLLTGGVVSVLGTVFGALVSLIIRAGLLVAGAGFEVLNIALGIVLLLALSLQRIQGIRQRRQGPARVTVSAAPKNGEES</sequence>
<feature type="transmembrane region" description="Helical" evidence="8">
    <location>
        <begin position="313"/>
        <end position="335"/>
    </location>
</feature>
<gene>
    <name evidence="9" type="ORF">UFOPK3720_00059</name>
</gene>
<evidence type="ECO:0000256" key="4">
    <source>
        <dbReference type="ARBA" id="ARBA00022519"/>
    </source>
</evidence>
<dbReference type="PANTHER" id="PTHR32196:SF21">
    <property type="entry name" value="ABC TRANSPORTER PERMEASE PROTEIN YPHD-RELATED"/>
    <property type="match status" value="1"/>
</dbReference>
<feature type="transmembrane region" description="Helical" evidence="8">
    <location>
        <begin position="26"/>
        <end position="46"/>
    </location>
</feature>
<keyword evidence="6 8" id="KW-1133">Transmembrane helix</keyword>
<keyword evidence="2" id="KW-0813">Transport</keyword>
<evidence type="ECO:0000256" key="2">
    <source>
        <dbReference type="ARBA" id="ARBA00022448"/>
    </source>
</evidence>
<keyword evidence="5 8" id="KW-0812">Transmembrane</keyword>
<accession>A0A6J7HMU8</accession>
<dbReference type="GO" id="GO:0005886">
    <property type="term" value="C:plasma membrane"/>
    <property type="evidence" value="ECO:0007669"/>
    <property type="project" value="UniProtKB-SubCell"/>
</dbReference>
<dbReference type="GO" id="GO:0022857">
    <property type="term" value="F:transmembrane transporter activity"/>
    <property type="evidence" value="ECO:0007669"/>
    <property type="project" value="InterPro"/>
</dbReference>
<proteinExistence type="predicted"/>
<evidence type="ECO:0000256" key="8">
    <source>
        <dbReference type="SAM" id="Phobius"/>
    </source>
</evidence>
<comment type="subcellular location">
    <subcellularLocation>
        <location evidence="1">Cell membrane</location>
        <topology evidence="1">Multi-pass membrane protein</topology>
    </subcellularLocation>
</comment>
<feature type="transmembrane region" description="Helical" evidence="8">
    <location>
        <begin position="135"/>
        <end position="156"/>
    </location>
</feature>
<evidence type="ECO:0000256" key="1">
    <source>
        <dbReference type="ARBA" id="ARBA00004651"/>
    </source>
</evidence>
<name>A0A6J7HMU8_9ZZZZ</name>
<dbReference type="AlphaFoldDB" id="A0A6J7HMU8"/>
<protein>
    <submittedName>
        <fullName evidence="9">Unannotated protein</fullName>
    </submittedName>
</protein>
<evidence type="ECO:0000256" key="6">
    <source>
        <dbReference type="ARBA" id="ARBA00022989"/>
    </source>
</evidence>
<keyword evidence="4" id="KW-0997">Cell inner membrane</keyword>